<name>R8AQS5_PLESH</name>
<dbReference type="PATRIC" id="fig|1315976.3.peg.1757"/>
<evidence type="ECO:0000256" key="1">
    <source>
        <dbReference type="SAM" id="Phobius"/>
    </source>
</evidence>
<dbReference type="Proteomes" id="UP000014012">
    <property type="component" value="Unassembled WGS sequence"/>
</dbReference>
<keyword evidence="1" id="KW-0812">Transmembrane</keyword>
<dbReference type="OrthoDB" id="9977213at2"/>
<organism evidence="2 3">
    <name type="scientific">Plesiomonas shigelloides 302-73</name>
    <dbReference type="NCBI Taxonomy" id="1315976"/>
    <lineage>
        <taxon>Bacteria</taxon>
        <taxon>Pseudomonadati</taxon>
        <taxon>Pseudomonadota</taxon>
        <taxon>Gammaproteobacteria</taxon>
        <taxon>Enterobacterales</taxon>
        <taxon>Enterobacteriaceae</taxon>
        <taxon>Plesiomonas</taxon>
    </lineage>
</organism>
<protein>
    <submittedName>
        <fullName evidence="2">Uncharacterized protein</fullName>
    </submittedName>
</protein>
<evidence type="ECO:0000313" key="2">
    <source>
        <dbReference type="EMBL" id="EON88684.1"/>
    </source>
</evidence>
<keyword evidence="1" id="KW-0472">Membrane</keyword>
<evidence type="ECO:0000313" key="3">
    <source>
        <dbReference type="Proteomes" id="UP000014012"/>
    </source>
</evidence>
<gene>
    <name evidence="2" type="ORF">PLESHI_09359</name>
</gene>
<sequence>MDDNIITNQTSQKLTYTPWYDHVTQAIKAQWKSTVVYWIVMFGVFWGLIEASSFFFSEYNLNSHYVFALGVFMSLLISVIKNVIVYINTPPTALANETKKIHKIVLMKKAFLEYALVYELINNRISEIDKQLSDVLENRVHIPVTNSLDLQTYIEWLQRRPENPSRIVDIAKQLIIYVLMQVMHADESCEVDYSKLLNTVNLISNLYKNVYEFEVEGKQIMIPEEFNLIHEIQSQWVHVVRDGFHQMLNFLQTVAIRAPNDFSPVNYVIVFSAPPRLEEFTAELTRIELAFNHNE</sequence>
<feature type="transmembrane region" description="Helical" evidence="1">
    <location>
        <begin position="62"/>
        <end position="80"/>
    </location>
</feature>
<proteinExistence type="predicted"/>
<dbReference type="EMBL" id="AQQO01000330">
    <property type="protein sequence ID" value="EON88684.1"/>
    <property type="molecule type" value="Genomic_DNA"/>
</dbReference>
<feature type="transmembrane region" description="Helical" evidence="1">
    <location>
        <begin position="35"/>
        <end position="56"/>
    </location>
</feature>
<dbReference type="AlphaFoldDB" id="R8AQS5"/>
<dbReference type="HOGENOM" id="CLU_942871_0_0_6"/>
<comment type="caution">
    <text evidence="2">The sequence shown here is derived from an EMBL/GenBank/DDBJ whole genome shotgun (WGS) entry which is preliminary data.</text>
</comment>
<dbReference type="RefSeq" id="WP_010863484.1">
    <property type="nucleotide sequence ID" value="NZ_KB944511.1"/>
</dbReference>
<keyword evidence="1" id="KW-1133">Transmembrane helix</keyword>
<reference evidence="2 3" key="1">
    <citation type="journal article" date="2013" name="Genome Announc.">
        <title>Genome Sequence of Plesiomonas shigelloides Strain 302-73 (Serotype O1).</title>
        <authorList>
            <person name="Pique N."/>
            <person name="Aquilini E."/>
            <person name="Alioto T."/>
            <person name="Minana-Galbis D."/>
            <person name="Tomas J.M."/>
        </authorList>
    </citation>
    <scope>NUCLEOTIDE SEQUENCE [LARGE SCALE GENOMIC DNA]</scope>
    <source>
        <strain evidence="2 3">302-73</strain>
    </source>
</reference>
<keyword evidence="3" id="KW-1185">Reference proteome</keyword>
<accession>R8AQS5</accession>